<accession>A0ABP1S4E9</accession>
<organism evidence="2 3">
    <name type="scientific">Orchesella dallaii</name>
    <dbReference type="NCBI Taxonomy" id="48710"/>
    <lineage>
        <taxon>Eukaryota</taxon>
        <taxon>Metazoa</taxon>
        <taxon>Ecdysozoa</taxon>
        <taxon>Arthropoda</taxon>
        <taxon>Hexapoda</taxon>
        <taxon>Collembola</taxon>
        <taxon>Entomobryomorpha</taxon>
        <taxon>Entomobryoidea</taxon>
        <taxon>Orchesellidae</taxon>
        <taxon>Orchesellinae</taxon>
        <taxon>Orchesella</taxon>
    </lineage>
</organism>
<keyword evidence="3" id="KW-1185">Reference proteome</keyword>
<proteinExistence type="predicted"/>
<gene>
    <name evidence="2" type="ORF">ODALV1_LOCUS29606</name>
</gene>
<protein>
    <recommendedName>
        <fullName evidence="1">F-box domain-containing protein</fullName>
    </recommendedName>
</protein>
<dbReference type="Pfam" id="PF12937">
    <property type="entry name" value="F-box-like"/>
    <property type="match status" value="1"/>
</dbReference>
<dbReference type="InterPro" id="IPR001810">
    <property type="entry name" value="F-box_dom"/>
</dbReference>
<evidence type="ECO:0000313" key="3">
    <source>
        <dbReference type="Proteomes" id="UP001642540"/>
    </source>
</evidence>
<reference evidence="2 3" key="1">
    <citation type="submission" date="2024-08" db="EMBL/GenBank/DDBJ databases">
        <authorList>
            <person name="Cucini C."/>
            <person name="Frati F."/>
        </authorList>
    </citation>
    <scope>NUCLEOTIDE SEQUENCE [LARGE SCALE GENOMIC DNA]</scope>
</reference>
<evidence type="ECO:0000259" key="1">
    <source>
        <dbReference type="PROSITE" id="PS50181"/>
    </source>
</evidence>
<dbReference type="SUPFAM" id="SSF81383">
    <property type="entry name" value="F-box domain"/>
    <property type="match status" value="1"/>
</dbReference>
<dbReference type="Gene3D" id="1.20.1280.50">
    <property type="match status" value="1"/>
</dbReference>
<feature type="domain" description="F-box" evidence="1">
    <location>
        <begin position="4"/>
        <end position="53"/>
    </location>
</feature>
<name>A0ABP1S4E9_9HEXA</name>
<sequence length="424" mass="48461">MDEEKSINDIPPEILERILSYLNDPKDLFNCRLVQNLWKKLIGPLLEEKLHAITTKWNLTEFNSSEPLIPSLWLKYDVYQSQGPHCQQLFCPKSILHHRGNPFPSNSLHLGVTLNEGRSFYAHGRQIENVHSFFGKFGHHLTCLVLDGYSTSPLTFAKLLSKVPFLKSLSLPGLFLKVPKGEIFYKKNCVLPSLPQLTHLRLIEYGRSIVNDKLTIKFVLWILESYSKQLVGLSVEGVIFAFEEQQNLKAFKTECKFGKLKELKINPINKCFLNLLNGADLTHIMVTRENICNITTEEMLNSIENFSKSLIYLRLPTLLTNFEEKSSVKFTSLKSLSINNPSDQNLVSVMKMCVLPKFVALEKLEFICNGKCKSKIARGMQKAEYWMVCPTLQQVSAYIDLEENCSCIKNDGKSRVVWRANSSC</sequence>
<comment type="caution">
    <text evidence="2">The sequence shown here is derived from an EMBL/GenBank/DDBJ whole genome shotgun (WGS) entry which is preliminary data.</text>
</comment>
<evidence type="ECO:0000313" key="2">
    <source>
        <dbReference type="EMBL" id="CAL8143472.1"/>
    </source>
</evidence>
<dbReference type="PROSITE" id="PS50181">
    <property type="entry name" value="FBOX"/>
    <property type="match status" value="1"/>
</dbReference>
<dbReference type="InterPro" id="IPR036047">
    <property type="entry name" value="F-box-like_dom_sf"/>
</dbReference>
<dbReference type="Proteomes" id="UP001642540">
    <property type="component" value="Unassembled WGS sequence"/>
</dbReference>
<dbReference type="EMBL" id="CAXLJM020000157">
    <property type="protein sequence ID" value="CAL8143472.1"/>
    <property type="molecule type" value="Genomic_DNA"/>
</dbReference>